<dbReference type="Pfam" id="PF11968">
    <property type="entry name" value="Bmt2"/>
    <property type="match status" value="1"/>
</dbReference>
<dbReference type="PANTHER" id="PTHR21008:SF1">
    <property type="entry name" value="25S RRNA (ADENINE(2142)-N(1))-METHYLTRANSFERASE"/>
    <property type="match status" value="1"/>
</dbReference>
<dbReference type="RefSeq" id="XP_002178406.1">
    <property type="nucleotide sequence ID" value="XM_002178370.1"/>
</dbReference>
<dbReference type="EMBL" id="CM000607">
    <property type="protein sequence ID" value="EEC50071.1"/>
    <property type="molecule type" value="Genomic_DNA"/>
</dbReference>
<dbReference type="InParanoid" id="B7FUZ4"/>
<dbReference type="KEGG" id="pti:PHATRDRAFT_44702"/>
<dbReference type="SUPFAM" id="SSF53335">
    <property type="entry name" value="S-adenosyl-L-methionine-dependent methyltransferases"/>
    <property type="match status" value="1"/>
</dbReference>
<evidence type="ECO:0000256" key="1">
    <source>
        <dbReference type="ARBA" id="ARBA00022603"/>
    </source>
</evidence>
<evidence type="ECO:0000256" key="4">
    <source>
        <dbReference type="HAMAP-Rule" id="MF_03044"/>
    </source>
</evidence>
<sequence length="322" mass="37196">MKAKTKRKRQDAPLVPPPQIQLSRKKARRVTTLFHKLTRALDAAVEDGDESQVNRLQNEISSMGGRTEYQKASQVSTFYHSTSKWVLGYLSRNGWLYGRMVPSKEVIEAPDKATKKQPRRLTRLLEVGAINTELLDASQKIITNPDTEVKTQKYRLDVRAVDLHAMDDRIQEVDFLTMNVPQREVNERYDVLVCSMVLNCVTTAERRGEMVCRLYHFLRPSGLCFVTIPRTCLNLSPYINQDRFLALLRLVGFEILERKESPKVAFFVCGKPAQEQRIPWKELDSKWAMVKPLRQGKKFRNDFAIALTQESYEGRSLTFEAR</sequence>
<keyword evidence="6" id="KW-1185">Reference proteome</keyword>
<protein>
    <recommendedName>
        <fullName evidence="4">Probable methyltransferase BMT2 homolog</fullName>
        <ecNumber evidence="4">2.1.1.-</ecNumber>
    </recommendedName>
</protein>
<dbReference type="GO" id="GO:0005730">
    <property type="term" value="C:nucleolus"/>
    <property type="evidence" value="ECO:0007669"/>
    <property type="project" value="TreeGrafter"/>
</dbReference>
<keyword evidence="3 4" id="KW-0949">S-adenosyl-L-methionine</keyword>
<dbReference type="Proteomes" id="UP000000759">
    <property type="component" value="Chromosome 4"/>
</dbReference>
<feature type="binding site" evidence="4">
    <location>
        <position position="162"/>
    </location>
    <ligand>
        <name>S-adenosyl-L-methionine</name>
        <dbReference type="ChEBI" id="CHEBI:59789"/>
    </ligand>
</feature>
<keyword evidence="1 4" id="KW-0489">Methyltransferase</keyword>
<dbReference type="HAMAP" id="MF_03044">
    <property type="entry name" value="BMT2"/>
    <property type="match status" value="1"/>
</dbReference>
<proteinExistence type="inferred from homology"/>
<evidence type="ECO:0000313" key="5">
    <source>
        <dbReference type="EMBL" id="EEC50071.1"/>
    </source>
</evidence>
<feature type="binding site" evidence="4">
    <location>
        <position position="128"/>
    </location>
    <ligand>
        <name>S-adenosyl-L-methionine</name>
        <dbReference type="ChEBI" id="CHEBI:59789"/>
    </ligand>
</feature>
<dbReference type="OrthoDB" id="5954793at2759"/>
<dbReference type="GO" id="GO:0016433">
    <property type="term" value="F:rRNA (adenine) methyltransferase activity"/>
    <property type="evidence" value="ECO:0007669"/>
    <property type="project" value="TreeGrafter"/>
</dbReference>
<dbReference type="HOGENOM" id="CLU_041583_0_0_1"/>
<dbReference type="OMA" id="FHRTSKW"/>
<gene>
    <name evidence="5" type="ORF">PHATRDRAFT_44702</name>
</gene>
<dbReference type="GeneID" id="7197929"/>
<reference evidence="6" key="2">
    <citation type="submission" date="2008-08" db="EMBL/GenBank/DDBJ databases">
        <authorList>
            <consortium name="Diatom Consortium"/>
            <person name="Grigoriev I."/>
            <person name="Grimwood J."/>
            <person name="Kuo A."/>
            <person name="Otillar R.P."/>
            <person name="Salamov A."/>
            <person name="Detter J.C."/>
            <person name="Lindquist E."/>
            <person name="Shapiro H."/>
            <person name="Lucas S."/>
            <person name="Glavina del Rio T."/>
            <person name="Pitluck S."/>
            <person name="Rokhsar D."/>
            <person name="Bowler C."/>
        </authorList>
    </citation>
    <scope>GENOME REANNOTATION</scope>
    <source>
        <strain evidence="6">CCAP 1055/1</strain>
    </source>
</reference>
<keyword evidence="2 4" id="KW-0808">Transferase</keyword>
<dbReference type="PaxDb" id="2850-Phatr44702"/>
<dbReference type="eggNOG" id="ENOG502REJX">
    <property type="taxonomic scope" value="Eukaryota"/>
</dbReference>
<dbReference type="PANTHER" id="PTHR21008">
    <property type="entry name" value="S-ADENOSYLMETHIONINE SENSOR UPSTREAM OF MTORC1-RELATED"/>
    <property type="match status" value="1"/>
</dbReference>
<comment type="function">
    <text evidence="4">Probable S-adenosyl-L-methionine-dependent methyltransferase.</text>
</comment>
<dbReference type="STRING" id="556484.B7FUZ4"/>
<name>B7FUZ4_PHATC</name>
<comment type="similarity">
    <text evidence="4">Belongs to the BMT2 family.</text>
</comment>
<accession>B7FUZ4</accession>
<dbReference type="InterPro" id="IPR021867">
    <property type="entry name" value="Bmt2/SAMTOR"/>
</dbReference>
<dbReference type="EC" id="2.1.1.-" evidence="4"/>
<dbReference type="InterPro" id="IPR029063">
    <property type="entry name" value="SAM-dependent_MTases_sf"/>
</dbReference>
<reference evidence="5 6" key="1">
    <citation type="journal article" date="2008" name="Nature">
        <title>The Phaeodactylum genome reveals the evolutionary history of diatom genomes.</title>
        <authorList>
            <person name="Bowler C."/>
            <person name="Allen A.E."/>
            <person name="Badger J.H."/>
            <person name="Grimwood J."/>
            <person name="Jabbari K."/>
            <person name="Kuo A."/>
            <person name="Maheswari U."/>
            <person name="Martens C."/>
            <person name="Maumus F."/>
            <person name="Otillar R.P."/>
            <person name="Rayko E."/>
            <person name="Salamov A."/>
            <person name="Vandepoele K."/>
            <person name="Beszteri B."/>
            <person name="Gruber A."/>
            <person name="Heijde M."/>
            <person name="Katinka M."/>
            <person name="Mock T."/>
            <person name="Valentin K."/>
            <person name="Verret F."/>
            <person name="Berges J.A."/>
            <person name="Brownlee C."/>
            <person name="Cadoret J.P."/>
            <person name="Chiovitti A."/>
            <person name="Choi C.J."/>
            <person name="Coesel S."/>
            <person name="De Martino A."/>
            <person name="Detter J.C."/>
            <person name="Durkin C."/>
            <person name="Falciatore A."/>
            <person name="Fournet J."/>
            <person name="Haruta M."/>
            <person name="Huysman M.J."/>
            <person name="Jenkins B.D."/>
            <person name="Jiroutova K."/>
            <person name="Jorgensen R.E."/>
            <person name="Joubert Y."/>
            <person name="Kaplan A."/>
            <person name="Kroger N."/>
            <person name="Kroth P.G."/>
            <person name="La Roche J."/>
            <person name="Lindquist E."/>
            <person name="Lommer M."/>
            <person name="Martin-Jezequel V."/>
            <person name="Lopez P.J."/>
            <person name="Lucas S."/>
            <person name="Mangogna M."/>
            <person name="McGinnis K."/>
            <person name="Medlin L.K."/>
            <person name="Montsant A."/>
            <person name="Oudot-Le Secq M.P."/>
            <person name="Napoli C."/>
            <person name="Obornik M."/>
            <person name="Parker M.S."/>
            <person name="Petit J.L."/>
            <person name="Porcel B.M."/>
            <person name="Poulsen N."/>
            <person name="Robison M."/>
            <person name="Rychlewski L."/>
            <person name="Rynearson T.A."/>
            <person name="Schmutz J."/>
            <person name="Shapiro H."/>
            <person name="Siaut M."/>
            <person name="Stanley M."/>
            <person name="Sussman M.R."/>
            <person name="Taylor A.R."/>
            <person name="Vardi A."/>
            <person name="von Dassow P."/>
            <person name="Vyverman W."/>
            <person name="Willis A."/>
            <person name="Wyrwicz L.S."/>
            <person name="Rokhsar D.S."/>
            <person name="Weissenbach J."/>
            <person name="Armbrust E.V."/>
            <person name="Green B.R."/>
            <person name="Van de Peer Y."/>
            <person name="Grigoriev I.V."/>
        </authorList>
    </citation>
    <scope>NUCLEOTIDE SEQUENCE [LARGE SCALE GENOMIC DNA]</scope>
    <source>
        <strain evidence="5 6">CCAP 1055/1</strain>
    </source>
</reference>
<evidence type="ECO:0000256" key="3">
    <source>
        <dbReference type="ARBA" id="ARBA00022691"/>
    </source>
</evidence>
<dbReference type="AlphaFoldDB" id="B7FUZ4"/>
<dbReference type="Gene3D" id="3.40.50.150">
    <property type="entry name" value="Vaccinia Virus protein VP39"/>
    <property type="match status" value="1"/>
</dbReference>
<organism evidence="5 6">
    <name type="scientific">Phaeodactylum tricornutum (strain CCAP 1055/1)</name>
    <dbReference type="NCBI Taxonomy" id="556484"/>
    <lineage>
        <taxon>Eukaryota</taxon>
        <taxon>Sar</taxon>
        <taxon>Stramenopiles</taxon>
        <taxon>Ochrophyta</taxon>
        <taxon>Bacillariophyta</taxon>
        <taxon>Bacillariophyceae</taxon>
        <taxon>Bacillariophycidae</taxon>
        <taxon>Naviculales</taxon>
        <taxon>Phaeodactylaceae</taxon>
        <taxon>Phaeodactylum</taxon>
    </lineage>
</organism>
<evidence type="ECO:0000256" key="2">
    <source>
        <dbReference type="ARBA" id="ARBA00022679"/>
    </source>
</evidence>
<evidence type="ECO:0000313" key="6">
    <source>
        <dbReference type="Proteomes" id="UP000000759"/>
    </source>
</evidence>